<dbReference type="PANTHER" id="PTHR38165:SF1">
    <property type="entry name" value="GLUCANASE B"/>
    <property type="match status" value="1"/>
</dbReference>
<dbReference type="Gene3D" id="3.30.920.50">
    <property type="entry name" value="Beta-1,3-glucanase, C-terminal domain"/>
    <property type="match status" value="1"/>
</dbReference>
<proteinExistence type="predicted"/>
<feature type="signal peptide" evidence="1">
    <location>
        <begin position="1"/>
        <end position="24"/>
    </location>
</feature>
<name>A0A0W0VYE4_9GAMM</name>
<dbReference type="PATRIC" id="fig|454.4.peg.1373"/>
<dbReference type="Proteomes" id="UP000054761">
    <property type="component" value="Unassembled WGS sequence"/>
</dbReference>
<feature type="domain" description="GH64" evidence="2">
    <location>
        <begin position="25"/>
        <end position="430"/>
    </location>
</feature>
<dbReference type="InterPro" id="IPR032477">
    <property type="entry name" value="Glyco_hydro_64"/>
</dbReference>
<protein>
    <submittedName>
        <fullName evidence="3">Glucan endo-1,3-beta-glucosidase</fullName>
        <ecNumber evidence="3">3.2.1.39</ecNumber>
    </submittedName>
</protein>
<feature type="chain" id="PRO_5006915179" evidence="1">
    <location>
        <begin position="25"/>
        <end position="526"/>
    </location>
</feature>
<keyword evidence="4" id="KW-1185">Reference proteome</keyword>
<dbReference type="STRING" id="454.Lisr_1268"/>
<reference evidence="3 4" key="1">
    <citation type="submission" date="2015-11" db="EMBL/GenBank/DDBJ databases">
        <title>Genomic analysis of 38 Legionella species identifies large and diverse effector repertoires.</title>
        <authorList>
            <person name="Burstein D."/>
            <person name="Amaro F."/>
            <person name="Zusman T."/>
            <person name="Lifshitz Z."/>
            <person name="Cohen O."/>
            <person name="Gilbert J.A."/>
            <person name="Pupko T."/>
            <person name="Shuman H.A."/>
            <person name="Segal G."/>
        </authorList>
    </citation>
    <scope>NUCLEOTIDE SEQUENCE [LARGE SCALE GENOMIC DNA]</scope>
    <source>
        <strain evidence="3 4">Bercovier 4</strain>
    </source>
</reference>
<dbReference type="InterPro" id="IPR037176">
    <property type="entry name" value="Osmotin/thaumatin-like_sf"/>
</dbReference>
<sequence length="526" mass="59239">MTKANKMFKTSLLATLFYSSNLIAAAYFPVNIKNQTNIASDQNLYVLVKASLSGKDCIMSFDDNGKGQCEIISPDTPLNSYSYPLSKLTANEGKVTLYLPQVDSGRIYFSLNYPLDLHIDKKTNRIVDPDGFKPRDNNYYTLYDKVEFTFNKDGTWINPTAVDFFSIPITIEQKGAVSELNKAGLSKPRADILQQVEQQFTQYDMTTNHEWNHLFLSYDDTILRLISPGKAMIKGVPNTQPFDPDYLNNESRYGFSYIDNLWEYYKTHTLQIDCSEIAPFMKLDDYLFTGRVENDQFIFSNQSKTSTVAIAKPSLSRAFFAGAGDSFDAENNTPKAIIVRQLTSAFEVGFLPAPDKTLLNQEYFKTHKNHYYQNNDLWPSVDQGPWYDLYSKALHSFNEAIYTFAYDDALAQDGTLHDSNGNNPSPVTISLGDMSGTRIIDPYSDQNTYTVTPVIGDGSIVMYKGHQLQSNQAEQDVTIPMHVTVNGTEADIYISPQMVRPFFEAADGIVINKTSEKAATIIFPGK</sequence>
<gene>
    <name evidence="3" type="ORF">Lisr_1268</name>
</gene>
<accession>A0A0W0VYE4</accession>
<keyword evidence="1" id="KW-0732">Signal</keyword>
<evidence type="ECO:0000259" key="2">
    <source>
        <dbReference type="PROSITE" id="PS52006"/>
    </source>
</evidence>
<evidence type="ECO:0000313" key="4">
    <source>
        <dbReference type="Proteomes" id="UP000054761"/>
    </source>
</evidence>
<dbReference type="Pfam" id="PF16483">
    <property type="entry name" value="Glyco_hydro_64"/>
    <property type="match status" value="1"/>
</dbReference>
<evidence type="ECO:0000256" key="1">
    <source>
        <dbReference type="SAM" id="SignalP"/>
    </source>
</evidence>
<dbReference type="EC" id="3.2.1.39" evidence="3"/>
<dbReference type="PANTHER" id="PTHR38165">
    <property type="match status" value="1"/>
</dbReference>
<dbReference type="AlphaFoldDB" id="A0A0W0VYE4"/>
<keyword evidence="3" id="KW-0378">Hydrolase</keyword>
<dbReference type="EMBL" id="LNYH01000063">
    <property type="protein sequence ID" value="KTD25043.1"/>
    <property type="molecule type" value="Genomic_DNA"/>
</dbReference>
<comment type="caution">
    <text evidence="3">The sequence shown here is derived from an EMBL/GenBank/DDBJ whole genome shotgun (WGS) entry which is preliminary data.</text>
</comment>
<dbReference type="InterPro" id="IPR042517">
    <property type="entry name" value="Glyco_hydro_64_N_2"/>
</dbReference>
<dbReference type="GO" id="GO:0042973">
    <property type="term" value="F:glucan endo-1,3-beta-D-glucosidase activity"/>
    <property type="evidence" value="ECO:0007669"/>
    <property type="project" value="UniProtKB-EC"/>
</dbReference>
<keyword evidence="3" id="KW-0326">Glycosidase</keyword>
<dbReference type="Gene3D" id="2.60.110.10">
    <property type="entry name" value="Thaumatin"/>
    <property type="match status" value="1"/>
</dbReference>
<dbReference type="InterPro" id="IPR037398">
    <property type="entry name" value="Glyco_hydro_64_fam"/>
</dbReference>
<dbReference type="PROSITE" id="PS52006">
    <property type="entry name" value="GH64"/>
    <property type="match status" value="1"/>
</dbReference>
<organism evidence="3 4">
    <name type="scientific">Legionella israelensis</name>
    <dbReference type="NCBI Taxonomy" id="454"/>
    <lineage>
        <taxon>Bacteria</taxon>
        <taxon>Pseudomonadati</taxon>
        <taxon>Pseudomonadota</taxon>
        <taxon>Gammaproteobacteria</taxon>
        <taxon>Legionellales</taxon>
        <taxon>Legionellaceae</taxon>
        <taxon>Legionella</taxon>
    </lineage>
</organism>
<dbReference type="OrthoDB" id="5606251at2"/>
<dbReference type="RefSeq" id="WP_058501620.1">
    <property type="nucleotide sequence ID" value="NZ_CAAAJA010000030.1"/>
</dbReference>
<evidence type="ECO:0000313" key="3">
    <source>
        <dbReference type="EMBL" id="KTD25043.1"/>
    </source>
</evidence>